<protein>
    <submittedName>
        <fullName evidence="2">Uncharacterized protein</fullName>
    </submittedName>
</protein>
<evidence type="ECO:0000256" key="1">
    <source>
        <dbReference type="SAM" id="MobiDB-lite"/>
    </source>
</evidence>
<sequence length="170" mass="19768">MSDSLPPLPPLKTDPKHGYFPWWPEDGDNWVHPQDVAVARSVIPSSRVWRREGIEPATPEDYVVMRYGSVQIRVRRTLWRELRSEGFEVGDMVEVRPRGMTNEPHTGHVRDVLWNEHEGRIEYFLLGVEGTPFEHAYTAQDLRHTEAPRPQEEFRIEPSGDEGDFELLDP</sequence>
<keyword evidence="3" id="KW-1185">Reference proteome</keyword>
<feature type="compositionally biased region" description="Acidic residues" evidence="1">
    <location>
        <begin position="159"/>
        <end position="170"/>
    </location>
</feature>
<evidence type="ECO:0000313" key="3">
    <source>
        <dbReference type="Proteomes" id="UP000318995"/>
    </source>
</evidence>
<dbReference type="Pfam" id="PF22283">
    <property type="entry name" value="DUF6960"/>
    <property type="match status" value="1"/>
</dbReference>
<dbReference type="OrthoDB" id="285761at2"/>
<dbReference type="InterPro" id="IPR053804">
    <property type="entry name" value="DUF6960"/>
</dbReference>
<comment type="caution">
    <text evidence="2">The sequence shown here is derived from an EMBL/GenBank/DDBJ whole genome shotgun (WGS) entry which is preliminary data.</text>
</comment>
<name>A0A5C5WCB3_9BACT</name>
<feature type="compositionally biased region" description="Basic and acidic residues" evidence="1">
    <location>
        <begin position="143"/>
        <end position="158"/>
    </location>
</feature>
<proteinExistence type="predicted"/>
<dbReference type="EMBL" id="SJPH01000002">
    <property type="protein sequence ID" value="TWT47729.1"/>
    <property type="molecule type" value="Genomic_DNA"/>
</dbReference>
<evidence type="ECO:0000313" key="2">
    <source>
        <dbReference type="EMBL" id="TWT47729.1"/>
    </source>
</evidence>
<dbReference type="Proteomes" id="UP000318995">
    <property type="component" value="Unassembled WGS sequence"/>
</dbReference>
<gene>
    <name evidence="2" type="ORF">Pla111_13490</name>
</gene>
<reference evidence="2 3" key="1">
    <citation type="submission" date="2019-02" db="EMBL/GenBank/DDBJ databases">
        <title>Deep-cultivation of Planctomycetes and their phenomic and genomic characterization uncovers novel biology.</title>
        <authorList>
            <person name="Wiegand S."/>
            <person name="Jogler M."/>
            <person name="Boedeker C."/>
            <person name="Pinto D."/>
            <person name="Vollmers J."/>
            <person name="Rivas-Marin E."/>
            <person name="Kohn T."/>
            <person name="Peeters S.H."/>
            <person name="Heuer A."/>
            <person name="Rast P."/>
            <person name="Oberbeckmann S."/>
            <person name="Bunk B."/>
            <person name="Jeske O."/>
            <person name="Meyerdierks A."/>
            <person name="Storesund J.E."/>
            <person name="Kallscheuer N."/>
            <person name="Luecker S."/>
            <person name="Lage O.M."/>
            <person name="Pohl T."/>
            <person name="Merkel B.J."/>
            <person name="Hornburger P."/>
            <person name="Mueller R.-W."/>
            <person name="Bruemmer F."/>
            <person name="Labrenz M."/>
            <person name="Spormann A.M."/>
            <person name="Op Den Camp H."/>
            <person name="Overmann J."/>
            <person name="Amann R."/>
            <person name="Jetten M.S.M."/>
            <person name="Mascher T."/>
            <person name="Medema M.H."/>
            <person name="Devos D.P."/>
            <person name="Kaster A.-K."/>
            <person name="Ovreas L."/>
            <person name="Rohde M."/>
            <person name="Galperin M.Y."/>
            <person name="Jogler C."/>
        </authorList>
    </citation>
    <scope>NUCLEOTIDE SEQUENCE [LARGE SCALE GENOMIC DNA]</scope>
    <source>
        <strain evidence="2 3">Pla111</strain>
    </source>
</reference>
<organism evidence="2 3">
    <name type="scientific">Botrimarina hoheduenensis</name>
    <dbReference type="NCBI Taxonomy" id="2528000"/>
    <lineage>
        <taxon>Bacteria</taxon>
        <taxon>Pseudomonadati</taxon>
        <taxon>Planctomycetota</taxon>
        <taxon>Planctomycetia</taxon>
        <taxon>Pirellulales</taxon>
        <taxon>Lacipirellulaceae</taxon>
        <taxon>Botrimarina</taxon>
    </lineage>
</organism>
<dbReference type="AlphaFoldDB" id="A0A5C5WCB3"/>
<dbReference type="RefSeq" id="WP_146572541.1">
    <property type="nucleotide sequence ID" value="NZ_SJPH01000002.1"/>
</dbReference>
<accession>A0A5C5WCB3</accession>
<feature type="region of interest" description="Disordered" evidence="1">
    <location>
        <begin position="143"/>
        <end position="170"/>
    </location>
</feature>